<dbReference type="GO" id="GO:0020037">
    <property type="term" value="F:heme binding"/>
    <property type="evidence" value="ECO:0007669"/>
    <property type="project" value="InterPro"/>
</dbReference>
<dbReference type="RefSeq" id="WP_045829678.1">
    <property type="nucleotide sequence ID" value="NZ_JZRB01000022.1"/>
</dbReference>
<evidence type="ECO:0000256" key="2">
    <source>
        <dbReference type="ARBA" id="ARBA00022617"/>
    </source>
</evidence>
<dbReference type="PRINTS" id="PR00607">
    <property type="entry name" value="CYTCHROMECIE"/>
</dbReference>
<gene>
    <name evidence="9" type="ORF">VI08_11225</name>
</gene>
<dbReference type="Gene3D" id="1.10.760.10">
    <property type="entry name" value="Cytochrome c-like domain"/>
    <property type="match status" value="1"/>
</dbReference>
<keyword evidence="7" id="KW-0472">Membrane</keyword>
<organism evidence="9 10">
    <name type="scientific">Luteibacter yeojuensis</name>
    <dbReference type="NCBI Taxonomy" id="345309"/>
    <lineage>
        <taxon>Bacteria</taxon>
        <taxon>Pseudomonadati</taxon>
        <taxon>Pseudomonadota</taxon>
        <taxon>Gammaproteobacteria</taxon>
        <taxon>Lysobacterales</taxon>
        <taxon>Rhodanobacteraceae</taxon>
        <taxon>Luteibacter</taxon>
    </lineage>
</organism>
<keyword evidence="2 6" id="KW-0349">Heme</keyword>
<feature type="transmembrane region" description="Helical" evidence="7">
    <location>
        <begin position="16"/>
        <end position="38"/>
    </location>
</feature>
<keyword evidence="1" id="KW-0813">Transport</keyword>
<dbReference type="PANTHER" id="PTHR40942:SF4">
    <property type="entry name" value="CYTOCHROME C5"/>
    <property type="match status" value="1"/>
</dbReference>
<evidence type="ECO:0000256" key="5">
    <source>
        <dbReference type="ARBA" id="ARBA00023004"/>
    </source>
</evidence>
<keyword evidence="7" id="KW-1133">Transmembrane helix</keyword>
<evidence type="ECO:0000256" key="7">
    <source>
        <dbReference type="SAM" id="Phobius"/>
    </source>
</evidence>
<dbReference type="Proteomes" id="UP000033651">
    <property type="component" value="Unassembled WGS sequence"/>
</dbReference>
<proteinExistence type="predicted"/>
<evidence type="ECO:0000256" key="1">
    <source>
        <dbReference type="ARBA" id="ARBA00022448"/>
    </source>
</evidence>
<dbReference type="EMBL" id="JZRB01000022">
    <property type="protein sequence ID" value="KJV33342.1"/>
    <property type="molecule type" value="Genomic_DNA"/>
</dbReference>
<evidence type="ECO:0000256" key="4">
    <source>
        <dbReference type="ARBA" id="ARBA00022982"/>
    </source>
</evidence>
<reference evidence="9 10" key="1">
    <citation type="submission" date="2015-03" db="EMBL/GenBank/DDBJ databases">
        <title>Draft genome sequence of Luteibacter yeojuensis strain SU11.</title>
        <authorList>
            <person name="Sulaiman J."/>
            <person name="Priya K."/>
            <person name="Chan K.-G."/>
        </authorList>
    </citation>
    <scope>NUCLEOTIDE SEQUENCE [LARGE SCALE GENOMIC DNA]</scope>
    <source>
        <strain evidence="9 10">SU11</strain>
    </source>
</reference>
<dbReference type="InterPro" id="IPR002323">
    <property type="entry name" value="Cyt_CIE"/>
</dbReference>
<feature type="domain" description="Cytochrome c" evidence="8">
    <location>
        <begin position="91"/>
        <end position="176"/>
    </location>
</feature>
<dbReference type="SUPFAM" id="SSF46626">
    <property type="entry name" value="Cytochrome c"/>
    <property type="match status" value="1"/>
</dbReference>
<protein>
    <submittedName>
        <fullName evidence="9">Cytochrome C</fullName>
    </submittedName>
</protein>
<dbReference type="GO" id="GO:0009055">
    <property type="term" value="F:electron transfer activity"/>
    <property type="evidence" value="ECO:0007669"/>
    <property type="project" value="InterPro"/>
</dbReference>
<keyword evidence="4" id="KW-0249">Electron transport</keyword>
<keyword evidence="10" id="KW-1185">Reference proteome</keyword>
<evidence type="ECO:0000259" key="8">
    <source>
        <dbReference type="PROSITE" id="PS51007"/>
    </source>
</evidence>
<name>A0A0F3KQU0_9GAMM</name>
<keyword evidence="5 6" id="KW-0408">Iron</keyword>
<evidence type="ECO:0000313" key="10">
    <source>
        <dbReference type="Proteomes" id="UP000033651"/>
    </source>
</evidence>
<dbReference type="InterPro" id="IPR036909">
    <property type="entry name" value="Cyt_c-like_dom_sf"/>
</dbReference>
<comment type="caution">
    <text evidence="9">The sequence shown here is derived from an EMBL/GenBank/DDBJ whole genome shotgun (WGS) entry which is preliminary data.</text>
</comment>
<evidence type="ECO:0000256" key="6">
    <source>
        <dbReference type="PROSITE-ProRule" id="PRU00433"/>
    </source>
</evidence>
<evidence type="ECO:0000313" key="9">
    <source>
        <dbReference type="EMBL" id="KJV33342.1"/>
    </source>
</evidence>
<keyword evidence="7" id="KW-0812">Transmembrane</keyword>
<dbReference type="PATRIC" id="fig|345309.4.peg.1590"/>
<evidence type="ECO:0000256" key="3">
    <source>
        <dbReference type="ARBA" id="ARBA00022723"/>
    </source>
</evidence>
<keyword evidence="3 6" id="KW-0479">Metal-binding</keyword>
<dbReference type="AlphaFoldDB" id="A0A0F3KQU0"/>
<dbReference type="Pfam" id="PF00034">
    <property type="entry name" value="Cytochrom_C"/>
    <property type="match status" value="1"/>
</dbReference>
<dbReference type="PANTHER" id="PTHR40942">
    <property type="match status" value="1"/>
</dbReference>
<dbReference type="PROSITE" id="PS51007">
    <property type="entry name" value="CYTC"/>
    <property type="match status" value="1"/>
</dbReference>
<dbReference type="GO" id="GO:0005506">
    <property type="term" value="F:iron ion binding"/>
    <property type="evidence" value="ECO:0007669"/>
    <property type="project" value="InterPro"/>
</dbReference>
<dbReference type="InterPro" id="IPR009056">
    <property type="entry name" value="Cyt_c-like_dom"/>
</dbReference>
<sequence>MSGSPSKSDQNFVRQFSWLTAGLSLLALVLMVVAYAIYSNIPKEQDPAVARRTAQRIAPVGAVYAGDTGRAAMLAAQEAAAKAAASQVAYGGTKDGKTIYDNLCHSCHTAGVAGAPKLGDKGAWGSRIAEGTATLIKHAIEGYTGPDGNHMPPKGGNPALTEEQVGNTVKWMVDQAK</sequence>
<accession>A0A0F3KQU0</accession>